<keyword evidence="2 6" id="KW-0378">Hydrolase</keyword>
<gene>
    <name evidence="6" type="ORF">CkaCkLH20_00683</name>
</gene>
<evidence type="ECO:0000313" key="7">
    <source>
        <dbReference type="Proteomes" id="UP000781932"/>
    </source>
</evidence>
<evidence type="ECO:0000313" key="6">
    <source>
        <dbReference type="EMBL" id="KAF9881537.1"/>
    </source>
</evidence>
<dbReference type="PANTHER" id="PTHR21661">
    <property type="entry name" value="EPOXIDE HYDROLASE 1-RELATED"/>
    <property type="match status" value="1"/>
</dbReference>
<dbReference type="AlphaFoldDB" id="A0A9P6LR04"/>
<proteinExistence type="inferred from homology"/>
<dbReference type="InterPro" id="IPR000639">
    <property type="entry name" value="Epox_hydrolase-like"/>
</dbReference>
<evidence type="ECO:0000256" key="3">
    <source>
        <dbReference type="PIRSR" id="PIRSR001112-1"/>
    </source>
</evidence>
<feature type="compositionally biased region" description="Basic and acidic residues" evidence="4">
    <location>
        <begin position="401"/>
        <end position="411"/>
    </location>
</feature>
<feature type="active site" description="Proton acceptor" evidence="3">
    <location>
        <position position="359"/>
    </location>
</feature>
<accession>A0A9P6LR04</accession>
<reference evidence="6" key="2">
    <citation type="submission" date="2020-11" db="EMBL/GenBank/DDBJ databases">
        <title>Whole genome sequencing of Colletotrichum sp.</title>
        <authorList>
            <person name="Li H."/>
        </authorList>
    </citation>
    <scope>NUCLEOTIDE SEQUENCE</scope>
    <source>
        <strain evidence="6">CkLH20</strain>
    </source>
</reference>
<feature type="domain" description="Epoxide hydrolase N-terminal" evidence="5">
    <location>
        <begin position="4"/>
        <end position="111"/>
    </location>
</feature>
<comment type="caution">
    <text evidence="6">The sequence shown here is derived from an EMBL/GenBank/DDBJ whole genome shotgun (WGS) entry which is preliminary data.</text>
</comment>
<dbReference type="Gene3D" id="3.40.50.1820">
    <property type="entry name" value="alpha/beta hydrolase"/>
    <property type="match status" value="1"/>
</dbReference>
<dbReference type="GO" id="GO:0097176">
    <property type="term" value="P:epoxide metabolic process"/>
    <property type="evidence" value="ECO:0007669"/>
    <property type="project" value="TreeGrafter"/>
</dbReference>
<feature type="active site" description="Nucleophile" evidence="3">
    <location>
        <position position="177"/>
    </location>
</feature>
<evidence type="ECO:0000256" key="2">
    <source>
        <dbReference type="ARBA" id="ARBA00022801"/>
    </source>
</evidence>
<dbReference type="RefSeq" id="XP_038750998.1">
    <property type="nucleotide sequence ID" value="XM_038883403.1"/>
</dbReference>
<dbReference type="InterPro" id="IPR016292">
    <property type="entry name" value="Epoxide_hydrolase"/>
</dbReference>
<evidence type="ECO:0000256" key="1">
    <source>
        <dbReference type="ARBA" id="ARBA00010088"/>
    </source>
</evidence>
<dbReference type="InterPro" id="IPR010497">
    <property type="entry name" value="Epoxide_hydro_N"/>
</dbReference>
<dbReference type="PRINTS" id="PR00412">
    <property type="entry name" value="EPOXHYDRLASE"/>
</dbReference>
<evidence type="ECO:0000256" key="4">
    <source>
        <dbReference type="SAM" id="MobiDB-lite"/>
    </source>
</evidence>
<dbReference type="Pfam" id="PF06441">
    <property type="entry name" value="EHN"/>
    <property type="match status" value="1"/>
</dbReference>
<dbReference type="InterPro" id="IPR029058">
    <property type="entry name" value="AB_hydrolase_fold"/>
</dbReference>
<dbReference type="OrthoDB" id="7130006at2759"/>
<evidence type="ECO:0000259" key="5">
    <source>
        <dbReference type="Pfam" id="PF06441"/>
    </source>
</evidence>
<protein>
    <submittedName>
        <fullName evidence="6">Epoxide hydrolase</fullName>
    </submittedName>
</protein>
<dbReference type="PIRSF" id="PIRSF001112">
    <property type="entry name" value="Epoxide_hydrolase"/>
    <property type="match status" value="1"/>
</dbReference>
<feature type="active site" description="Proton donor" evidence="3">
    <location>
        <position position="301"/>
    </location>
</feature>
<keyword evidence="7" id="KW-1185">Reference proteome</keyword>
<dbReference type="GO" id="GO:0004301">
    <property type="term" value="F:epoxide hydrolase activity"/>
    <property type="evidence" value="ECO:0007669"/>
    <property type="project" value="TreeGrafter"/>
</dbReference>
<comment type="similarity">
    <text evidence="1">Belongs to the peptidase S33 family.</text>
</comment>
<dbReference type="EMBL" id="JAATWM020000002">
    <property type="protein sequence ID" value="KAF9881537.1"/>
    <property type="molecule type" value="Genomic_DNA"/>
</dbReference>
<dbReference type="PANTHER" id="PTHR21661:SF79">
    <property type="entry name" value="EPOXIDE HYDROLASE"/>
    <property type="match status" value="1"/>
</dbReference>
<dbReference type="GeneID" id="62156477"/>
<dbReference type="SUPFAM" id="SSF53474">
    <property type="entry name" value="alpha/beta-Hydrolases"/>
    <property type="match status" value="1"/>
</dbReference>
<name>A0A9P6LR04_9PEZI</name>
<dbReference type="Proteomes" id="UP000781932">
    <property type="component" value="Unassembled WGS sequence"/>
</dbReference>
<reference evidence="6" key="1">
    <citation type="submission" date="2020-03" db="EMBL/GenBank/DDBJ databases">
        <authorList>
            <person name="He L."/>
        </authorList>
    </citation>
    <scope>NUCLEOTIDE SEQUENCE</scope>
    <source>
        <strain evidence="6">CkLH20</strain>
    </source>
</reference>
<organism evidence="6 7">
    <name type="scientific">Colletotrichum karsti</name>
    <dbReference type="NCBI Taxonomy" id="1095194"/>
    <lineage>
        <taxon>Eukaryota</taxon>
        <taxon>Fungi</taxon>
        <taxon>Dikarya</taxon>
        <taxon>Ascomycota</taxon>
        <taxon>Pezizomycotina</taxon>
        <taxon>Sordariomycetes</taxon>
        <taxon>Hypocreomycetidae</taxon>
        <taxon>Glomerellales</taxon>
        <taxon>Glomerellaceae</taxon>
        <taxon>Colletotrichum</taxon>
        <taxon>Colletotrichum boninense species complex</taxon>
    </lineage>
</organism>
<sequence>MSDIQDFKVDIPRDEVERLRRKLRDTRLPGRPIVPDAGANYGPEYSWAENLYHSWIDSFDWFEVQAEMNKVPHHITTVEDLKIHFVHKRSENPNAIPLLTIHGWPGSFWEFSQVWEPLTRPSNPSDPSFHVVSPSMPGFCWSSWPPRAGWKLQDNARVFDKLMNKLGYSQYMVQCGDWGSFVGRELGSKYTESCKLVHLNFAPSPMPDGVEYSEREKKVAKRNEDWLQNHMGYAVCMRSRPHTIGIALHDNPMGILMWVGEKYNEAANPDNQMNPFWTKAILTTASLYFFTGCMMPSMLPYYESPTHDKFPEFALKEENRIKVPFGYTSFYWDTEPASKRAVVRTGNLVFYKERDDAGHFAALEHPEGLVQDLRELAGQAWEVKQETQQTGGGIRPTFRPVDSRVRQEYAP</sequence>
<feature type="region of interest" description="Disordered" evidence="4">
    <location>
        <begin position="385"/>
        <end position="411"/>
    </location>
</feature>